<accession>A0A557SQ53</accession>
<reference evidence="1 2" key="1">
    <citation type="submission" date="2019-07" db="EMBL/GenBank/DDBJ databases">
        <title>The pathways for chlorine oxyanion respiration interact through the shared metabolite chlorate.</title>
        <authorList>
            <person name="Barnum T.P."/>
            <person name="Cheng Y."/>
            <person name="Hill K.A."/>
            <person name="Lucas L.N."/>
            <person name="Carlson H.K."/>
            <person name="Coates J.D."/>
        </authorList>
    </citation>
    <scope>NUCLEOTIDE SEQUENCE [LARGE SCALE GENOMIC DNA]</scope>
    <source>
        <strain evidence="1 2">SFB-1</strain>
    </source>
</reference>
<dbReference type="Proteomes" id="UP000318349">
    <property type="component" value="Unassembled WGS sequence"/>
</dbReference>
<gene>
    <name evidence="1" type="ORF">FHP89_01975</name>
</gene>
<proteinExistence type="predicted"/>
<name>A0A557SQ53_9RHOO</name>
<evidence type="ECO:0000313" key="1">
    <source>
        <dbReference type="EMBL" id="TVO79543.1"/>
    </source>
</evidence>
<dbReference type="InterPro" id="IPR013324">
    <property type="entry name" value="RNA_pol_sigma_r3/r4-like"/>
</dbReference>
<dbReference type="SUPFAM" id="SSF88659">
    <property type="entry name" value="Sigma3 and sigma4 domains of RNA polymerase sigma factors"/>
    <property type="match status" value="1"/>
</dbReference>
<organism evidence="1 2">
    <name type="scientific">Denitromonas halophila</name>
    <dbReference type="NCBI Taxonomy" id="1629404"/>
    <lineage>
        <taxon>Bacteria</taxon>
        <taxon>Pseudomonadati</taxon>
        <taxon>Pseudomonadota</taxon>
        <taxon>Betaproteobacteria</taxon>
        <taxon>Rhodocyclales</taxon>
        <taxon>Zoogloeaceae</taxon>
        <taxon>Denitromonas</taxon>
    </lineage>
</organism>
<dbReference type="EMBL" id="VMNI01000002">
    <property type="protein sequence ID" value="TVO79543.1"/>
    <property type="molecule type" value="Genomic_DNA"/>
</dbReference>
<protein>
    <submittedName>
        <fullName evidence="1">Uncharacterized protein</fullName>
    </submittedName>
</protein>
<sequence>MKTGRGPKAITSSTSIKQAERRAEVLRLRLDGHTLQAIGDRLGIRADSVHDIITRSLRDMTKEPAEQLLDLELARLDSLYAEAMNVLRSFTPLLHNGKIVQIPVIDRNGEVVKDPDTGLPRTCIAEDKAARLASIAAAVRVMERRAKLTGLDAPSRFQQDVTLTTDEKKPYDLSRLDMDEVQLLDYLMRKAEDPNATPAARRNLNAKWGERSECPEELTPDEMATVKEVFRKLGVKYLVIDTVNGWRVPPALPNT</sequence>
<evidence type="ECO:0000313" key="2">
    <source>
        <dbReference type="Proteomes" id="UP000318349"/>
    </source>
</evidence>
<dbReference type="AlphaFoldDB" id="A0A557SQ53"/>
<comment type="caution">
    <text evidence="1">The sequence shown here is derived from an EMBL/GenBank/DDBJ whole genome shotgun (WGS) entry which is preliminary data.</text>
</comment>